<dbReference type="EMBL" id="BGZK01000607">
    <property type="protein sequence ID" value="GBP52647.1"/>
    <property type="molecule type" value="Genomic_DNA"/>
</dbReference>
<dbReference type="Proteomes" id="UP000299102">
    <property type="component" value="Unassembled WGS sequence"/>
</dbReference>
<sequence>MLICRKTALERPLKEMLDATDKVRLTTAVTSASGARSQPYLSLSNAPMPLITTFGDVRSTRTVGGRGGGGRAGLGANK</sequence>
<evidence type="ECO:0000313" key="3">
    <source>
        <dbReference type="Proteomes" id="UP000299102"/>
    </source>
</evidence>
<evidence type="ECO:0000256" key="1">
    <source>
        <dbReference type="SAM" id="MobiDB-lite"/>
    </source>
</evidence>
<organism evidence="2 3">
    <name type="scientific">Eumeta variegata</name>
    <name type="common">Bagworm moth</name>
    <name type="synonym">Eumeta japonica</name>
    <dbReference type="NCBI Taxonomy" id="151549"/>
    <lineage>
        <taxon>Eukaryota</taxon>
        <taxon>Metazoa</taxon>
        <taxon>Ecdysozoa</taxon>
        <taxon>Arthropoda</taxon>
        <taxon>Hexapoda</taxon>
        <taxon>Insecta</taxon>
        <taxon>Pterygota</taxon>
        <taxon>Neoptera</taxon>
        <taxon>Endopterygota</taxon>
        <taxon>Lepidoptera</taxon>
        <taxon>Glossata</taxon>
        <taxon>Ditrysia</taxon>
        <taxon>Tineoidea</taxon>
        <taxon>Psychidae</taxon>
        <taxon>Oiketicinae</taxon>
        <taxon>Eumeta</taxon>
    </lineage>
</organism>
<accession>A0A4C1WRB6</accession>
<keyword evidence="3" id="KW-1185">Reference proteome</keyword>
<protein>
    <submittedName>
        <fullName evidence="2">Uncharacterized protein</fullName>
    </submittedName>
</protein>
<evidence type="ECO:0000313" key="2">
    <source>
        <dbReference type="EMBL" id="GBP52647.1"/>
    </source>
</evidence>
<proteinExistence type="predicted"/>
<comment type="caution">
    <text evidence="2">The sequence shown here is derived from an EMBL/GenBank/DDBJ whole genome shotgun (WGS) entry which is preliminary data.</text>
</comment>
<reference evidence="2 3" key="1">
    <citation type="journal article" date="2019" name="Commun. Biol.">
        <title>The bagworm genome reveals a unique fibroin gene that provides high tensile strength.</title>
        <authorList>
            <person name="Kono N."/>
            <person name="Nakamura H."/>
            <person name="Ohtoshi R."/>
            <person name="Tomita M."/>
            <person name="Numata K."/>
            <person name="Arakawa K."/>
        </authorList>
    </citation>
    <scope>NUCLEOTIDE SEQUENCE [LARGE SCALE GENOMIC DNA]</scope>
</reference>
<dbReference type="AlphaFoldDB" id="A0A4C1WRB6"/>
<gene>
    <name evidence="2" type="ORF">EVAR_103082_1</name>
</gene>
<feature type="region of interest" description="Disordered" evidence="1">
    <location>
        <begin position="59"/>
        <end position="78"/>
    </location>
</feature>
<feature type="compositionally biased region" description="Gly residues" evidence="1">
    <location>
        <begin position="64"/>
        <end position="78"/>
    </location>
</feature>
<name>A0A4C1WRB6_EUMVA</name>